<evidence type="ECO:0000256" key="2">
    <source>
        <dbReference type="ARBA" id="ARBA00022801"/>
    </source>
</evidence>
<dbReference type="InterPro" id="IPR047794">
    <property type="entry name" value="C45_proenzyme-like"/>
</dbReference>
<evidence type="ECO:0000256" key="4">
    <source>
        <dbReference type="ARBA" id="ARBA00023098"/>
    </source>
</evidence>
<dbReference type="Pfam" id="PF04916">
    <property type="entry name" value="Phospholip_B"/>
    <property type="match status" value="1"/>
</dbReference>
<dbReference type="GO" id="GO:0004620">
    <property type="term" value="F:phospholipase activity"/>
    <property type="evidence" value="ECO:0007669"/>
    <property type="project" value="InterPro"/>
</dbReference>
<keyword evidence="4" id="KW-0443">Lipid metabolism</keyword>
<evidence type="ECO:0000313" key="6">
    <source>
        <dbReference type="EMBL" id="VAX34079.1"/>
    </source>
</evidence>
<dbReference type="GO" id="GO:0009395">
    <property type="term" value="P:phospholipid catabolic process"/>
    <property type="evidence" value="ECO:0007669"/>
    <property type="project" value="TreeGrafter"/>
</dbReference>
<proteinExistence type="predicted"/>
<dbReference type="PANTHER" id="PTHR12370:SF3">
    <property type="entry name" value="PHOSPHOLIPASE B-LIKE 2-RELATED"/>
    <property type="match status" value="1"/>
</dbReference>
<dbReference type="PANTHER" id="PTHR12370">
    <property type="entry name" value="PHOSPHOLIPASE B-RELATED"/>
    <property type="match status" value="1"/>
</dbReference>
<name>A0A3B1CVT6_9ZZZZ</name>
<evidence type="ECO:0000256" key="5">
    <source>
        <dbReference type="ARBA" id="ARBA00023180"/>
    </source>
</evidence>
<gene>
    <name evidence="6" type="ORF">MNBD_NITROSPIRAE03-1302</name>
</gene>
<accession>A0A3B1CVT6</accession>
<reference evidence="6" key="1">
    <citation type="submission" date="2018-06" db="EMBL/GenBank/DDBJ databases">
        <authorList>
            <person name="Zhirakovskaya E."/>
        </authorList>
    </citation>
    <scope>NUCLEOTIDE SEQUENCE</scope>
</reference>
<evidence type="ECO:0000256" key="3">
    <source>
        <dbReference type="ARBA" id="ARBA00022963"/>
    </source>
</evidence>
<dbReference type="GO" id="GO:0005576">
    <property type="term" value="C:extracellular region"/>
    <property type="evidence" value="ECO:0007669"/>
    <property type="project" value="TreeGrafter"/>
</dbReference>
<dbReference type="NCBIfam" id="NF040521">
    <property type="entry name" value="C45_proenzyme"/>
    <property type="match status" value="1"/>
</dbReference>
<dbReference type="InterPro" id="IPR007000">
    <property type="entry name" value="PLipase_B-like"/>
</dbReference>
<keyword evidence="3" id="KW-0442">Lipid degradation</keyword>
<keyword evidence="2" id="KW-0378">Hydrolase</keyword>
<dbReference type="Gene3D" id="3.60.60.30">
    <property type="match status" value="1"/>
</dbReference>
<sequence>MTDNYLKNLLTGGEPESRDGWIYMKIAGEPYQRGFQHGYYLASQIKDAIRVNRFLAKWDTGMEWDFFIEKANELFPRHIDDEFTQELQGIADGACANRFLTSFEEILTWNSYQELLGYWWPKYSNSQPHRFKNAHRCSAFIATGNTTKDGNIVMAHNCWDRYAASDHYNIILDICPANGYRLLFQAPPGYIASTMDWWITGARLVVAETTISGFSGFDSKGEPEFYRSRKACQYAQSIEDWKNRMWKNNNGGYAGSWLLGDIKTKEIARVETGLKYLGFEKKDDGYYSGYNVAADLRIRNRECSSNSYSDIRYNGARRLRFMELLDKEGIDVDIDKAKEIISDHGDVYLQKQDNPSSRTICGHLELDDAKYGSHAGQGPYYPWGAGDGKVVDSVMAENMSFQARWGHACGMPFDAKAFLQEHPQYTWLKGYMRDRSTRNWQTFGGL</sequence>
<protein>
    <submittedName>
        <fullName evidence="6">Uncharacterized protein</fullName>
    </submittedName>
</protein>
<organism evidence="6">
    <name type="scientific">hydrothermal vent metagenome</name>
    <dbReference type="NCBI Taxonomy" id="652676"/>
    <lineage>
        <taxon>unclassified sequences</taxon>
        <taxon>metagenomes</taxon>
        <taxon>ecological metagenomes</taxon>
    </lineage>
</organism>
<evidence type="ECO:0000256" key="1">
    <source>
        <dbReference type="ARBA" id="ARBA00022729"/>
    </source>
</evidence>
<dbReference type="AlphaFoldDB" id="A0A3B1CVT6"/>
<keyword evidence="1" id="KW-0732">Signal</keyword>
<dbReference type="EMBL" id="UOGI01000249">
    <property type="protein sequence ID" value="VAX34079.1"/>
    <property type="molecule type" value="Genomic_DNA"/>
</dbReference>
<keyword evidence="5" id="KW-0325">Glycoprotein</keyword>